<evidence type="ECO:0000313" key="2">
    <source>
        <dbReference type="EMBL" id="CTQ49542.1"/>
    </source>
</evidence>
<dbReference type="InterPro" id="IPR036513">
    <property type="entry name" value="STAS_dom_sf"/>
</dbReference>
<dbReference type="Proteomes" id="UP000049222">
    <property type="component" value="Unassembled WGS sequence"/>
</dbReference>
<evidence type="ECO:0000313" key="3">
    <source>
        <dbReference type="Proteomes" id="UP000049222"/>
    </source>
</evidence>
<dbReference type="CDD" id="cd07043">
    <property type="entry name" value="STAS_anti-anti-sigma_factors"/>
    <property type="match status" value="1"/>
</dbReference>
<dbReference type="Pfam" id="PF01740">
    <property type="entry name" value="STAS"/>
    <property type="match status" value="1"/>
</dbReference>
<accession>A0A0M6YGR2</accession>
<keyword evidence="3" id="KW-1185">Reference proteome</keyword>
<organism evidence="2 3">
    <name type="scientific">Jannaschia donghaensis</name>
    <dbReference type="NCBI Taxonomy" id="420998"/>
    <lineage>
        <taxon>Bacteria</taxon>
        <taxon>Pseudomonadati</taxon>
        <taxon>Pseudomonadota</taxon>
        <taxon>Alphaproteobacteria</taxon>
        <taxon>Rhodobacterales</taxon>
        <taxon>Roseobacteraceae</taxon>
        <taxon>Jannaschia</taxon>
    </lineage>
</organism>
<dbReference type="PANTHER" id="PTHR33495">
    <property type="entry name" value="ANTI-SIGMA FACTOR ANTAGONIST TM_1081-RELATED-RELATED"/>
    <property type="match status" value="1"/>
</dbReference>
<dbReference type="AlphaFoldDB" id="A0A0M6YGR2"/>
<dbReference type="Gene3D" id="3.30.750.24">
    <property type="entry name" value="STAS domain"/>
    <property type="match status" value="1"/>
</dbReference>
<reference evidence="2 3" key="1">
    <citation type="submission" date="2015-07" db="EMBL/GenBank/DDBJ databases">
        <authorList>
            <person name="Noorani M."/>
        </authorList>
    </citation>
    <scope>NUCLEOTIDE SEQUENCE [LARGE SCALE GENOMIC DNA]</scope>
    <source>
        <strain evidence="2 3">CECT 7802</strain>
    </source>
</reference>
<feature type="domain" description="STAS" evidence="1">
    <location>
        <begin position="21"/>
        <end position="98"/>
    </location>
</feature>
<sequence length="114" mass="12240">MITSHHPNDGTVVLTVDASRIDAASAMAFKERARQLVQDESGRVLLDLHQVEFLDSSGLGTLVAIMKMLDGGRKLELLNCGGAVRKVLALTRMDSVFIVHPPTDADDRAGQDAA</sequence>
<dbReference type="EMBL" id="CXSU01000011">
    <property type="protein sequence ID" value="CTQ49542.1"/>
    <property type="molecule type" value="Genomic_DNA"/>
</dbReference>
<dbReference type="STRING" id="420998.JDO7802_01556"/>
<dbReference type="PANTHER" id="PTHR33495:SF2">
    <property type="entry name" value="ANTI-SIGMA FACTOR ANTAGONIST TM_1081-RELATED"/>
    <property type="match status" value="1"/>
</dbReference>
<dbReference type="PROSITE" id="PS50801">
    <property type="entry name" value="STAS"/>
    <property type="match status" value="1"/>
</dbReference>
<protein>
    <submittedName>
        <fullName evidence="2">Putative anti-sigma factor antagonist</fullName>
    </submittedName>
</protein>
<gene>
    <name evidence="2" type="ORF">JDO7802_01556</name>
</gene>
<evidence type="ECO:0000259" key="1">
    <source>
        <dbReference type="PROSITE" id="PS50801"/>
    </source>
</evidence>
<dbReference type="OrthoDB" id="9796076at2"/>
<name>A0A0M6YGR2_9RHOB</name>
<dbReference type="RefSeq" id="WP_055084208.1">
    <property type="nucleotide sequence ID" value="NZ_CXSU01000011.1"/>
</dbReference>
<dbReference type="InterPro" id="IPR002645">
    <property type="entry name" value="STAS_dom"/>
</dbReference>
<proteinExistence type="predicted"/>
<dbReference type="GO" id="GO:0043856">
    <property type="term" value="F:anti-sigma factor antagonist activity"/>
    <property type="evidence" value="ECO:0007669"/>
    <property type="project" value="TreeGrafter"/>
</dbReference>
<dbReference type="SUPFAM" id="SSF52091">
    <property type="entry name" value="SpoIIaa-like"/>
    <property type="match status" value="1"/>
</dbReference>